<evidence type="ECO:0000259" key="9">
    <source>
        <dbReference type="Pfam" id="PF20730"/>
    </source>
</evidence>
<proteinExistence type="inferred from homology"/>
<keyword evidence="5 7" id="KW-1133">Transmembrane helix</keyword>
<evidence type="ECO:0000256" key="4">
    <source>
        <dbReference type="ARBA" id="ARBA00022692"/>
    </source>
</evidence>
<feature type="transmembrane region" description="Helical" evidence="7">
    <location>
        <begin position="59"/>
        <end position="81"/>
    </location>
</feature>
<dbReference type="PANTHER" id="PTHR34582:SF7">
    <property type="entry name" value="UPF0702 TRANSMEMBRANE PROTEIN YDFS"/>
    <property type="match status" value="1"/>
</dbReference>
<protein>
    <submittedName>
        <fullName evidence="10">DUF421 domain-containing protein</fullName>
    </submittedName>
</protein>
<dbReference type="InterPro" id="IPR012452">
    <property type="entry name" value="DUF1657"/>
</dbReference>
<evidence type="ECO:0000256" key="1">
    <source>
        <dbReference type="ARBA" id="ARBA00004651"/>
    </source>
</evidence>
<feature type="domain" description="YetF-like N-terminal transmembrane" evidence="9">
    <location>
        <begin position="6"/>
        <end position="76"/>
    </location>
</feature>
<evidence type="ECO:0000256" key="2">
    <source>
        <dbReference type="ARBA" id="ARBA00006448"/>
    </source>
</evidence>
<organism evidence="10 11">
    <name type="scientific">Lentibacillus halophilus</name>
    <dbReference type="NCBI Taxonomy" id="295065"/>
    <lineage>
        <taxon>Bacteria</taxon>
        <taxon>Bacillati</taxon>
        <taxon>Bacillota</taxon>
        <taxon>Bacilli</taxon>
        <taxon>Bacillales</taxon>
        <taxon>Bacillaceae</taxon>
        <taxon>Lentibacillus</taxon>
    </lineage>
</organism>
<accession>A0ABP3J3M9</accession>
<keyword evidence="6 7" id="KW-0472">Membrane</keyword>
<feature type="transmembrane region" description="Helical" evidence="7">
    <location>
        <begin position="7"/>
        <end position="26"/>
    </location>
</feature>
<dbReference type="Pfam" id="PF04239">
    <property type="entry name" value="DUF421"/>
    <property type="match status" value="1"/>
</dbReference>
<evidence type="ECO:0000313" key="11">
    <source>
        <dbReference type="Proteomes" id="UP001501459"/>
    </source>
</evidence>
<dbReference type="Gene3D" id="3.30.240.20">
    <property type="entry name" value="bsu07140 like domains"/>
    <property type="match status" value="2"/>
</dbReference>
<reference evidence="11" key="1">
    <citation type="journal article" date="2019" name="Int. J. Syst. Evol. Microbiol.">
        <title>The Global Catalogue of Microorganisms (GCM) 10K type strain sequencing project: providing services to taxonomists for standard genome sequencing and annotation.</title>
        <authorList>
            <consortium name="The Broad Institute Genomics Platform"/>
            <consortium name="The Broad Institute Genome Sequencing Center for Infectious Disease"/>
            <person name="Wu L."/>
            <person name="Ma J."/>
        </authorList>
    </citation>
    <scope>NUCLEOTIDE SEQUENCE [LARGE SCALE GENOMIC DNA]</scope>
    <source>
        <strain evidence="11">JCM 12149</strain>
    </source>
</reference>
<dbReference type="Pfam" id="PF20730">
    <property type="entry name" value="YetF_N"/>
    <property type="match status" value="1"/>
</dbReference>
<dbReference type="InterPro" id="IPR007353">
    <property type="entry name" value="DUF421"/>
</dbReference>
<dbReference type="InterPro" id="IPR023090">
    <property type="entry name" value="UPF0702_alpha/beta_dom_sf"/>
</dbReference>
<evidence type="ECO:0000259" key="8">
    <source>
        <dbReference type="Pfam" id="PF04239"/>
    </source>
</evidence>
<dbReference type="RefSeq" id="WP_343752415.1">
    <property type="nucleotide sequence ID" value="NZ_BAAADM010000042.1"/>
</dbReference>
<evidence type="ECO:0000256" key="7">
    <source>
        <dbReference type="SAM" id="Phobius"/>
    </source>
</evidence>
<keyword evidence="4 7" id="KW-0812">Transmembrane</keyword>
<dbReference type="EMBL" id="BAAADM010000042">
    <property type="protein sequence ID" value="GAA0440547.1"/>
    <property type="molecule type" value="Genomic_DNA"/>
</dbReference>
<dbReference type="PANTHER" id="PTHR34582">
    <property type="entry name" value="UPF0702 TRANSMEMBRANE PROTEIN YCAP"/>
    <property type="match status" value="1"/>
</dbReference>
<feature type="transmembrane region" description="Helical" evidence="7">
    <location>
        <begin position="33"/>
        <end position="53"/>
    </location>
</feature>
<dbReference type="Pfam" id="PF07870">
    <property type="entry name" value="DUF1657"/>
    <property type="match status" value="1"/>
</dbReference>
<evidence type="ECO:0000256" key="6">
    <source>
        <dbReference type="ARBA" id="ARBA00023136"/>
    </source>
</evidence>
<name>A0ABP3J3M9_9BACI</name>
<dbReference type="Proteomes" id="UP001501459">
    <property type="component" value="Unassembled WGS sequence"/>
</dbReference>
<evidence type="ECO:0000313" key="10">
    <source>
        <dbReference type="EMBL" id="GAA0440547.1"/>
    </source>
</evidence>
<keyword evidence="11" id="KW-1185">Reference proteome</keyword>
<feature type="domain" description="YetF C-terminal" evidence="8">
    <location>
        <begin position="81"/>
        <end position="214"/>
    </location>
</feature>
<comment type="subcellular location">
    <subcellularLocation>
        <location evidence="1">Cell membrane</location>
        <topology evidence="1">Multi-pass membrane protein</topology>
    </subcellularLocation>
</comment>
<gene>
    <name evidence="10" type="ORF">GCM10008983_16940</name>
</gene>
<comment type="similarity">
    <text evidence="2">Belongs to the UPF0702 family.</text>
</comment>
<evidence type="ECO:0000256" key="5">
    <source>
        <dbReference type="ARBA" id="ARBA00022989"/>
    </source>
</evidence>
<keyword evidence="3" id="KW-1003">Cell membrane</keyword>
<comment type="caution">
    <text evidence="10">The sequence shown here is derived from an EMBL/GenBank/DDBJ whole genome shotgun (WGS) entry which is preliminary data.</text>
</comment>
<evidence type="ECO:0000256" key="3">
    <source>
        <dbReference type="ARBA" id="ARBA00022475"/>
    </source>
</evidence>
<sequence>MPNWVEIIIRSVTLLLVLFVLSKGLGKKSLAQMTAFESMVMIVIGGIVALNTVNPATPIVYGLTALAVWFMIPYIAVFIAMKSKRFRNVTQGKGTVLIQNGKIMEDNLKKERVSTDDLLSKLRNNQIFTAADVEFAVIEPNGDVNVLPQKQHQPVTPSILGINVSPVKEPQTVIMDGKVLLEPLANASLNPNWLETELEKMNVSIENVFLGQVDSDGQLTVDLFDDQLSVPSPTEKPLLLATMKKCQADLEMFALETENEQSKTLYQTNSERLQQAISKLKPYVNE</sequence>
<dbReference type="InterPro" id="IPR048454">
    <property type="entry name" value="YetF_N"/>
</dbReference>